<dbReference type="InterPro" id="IPR036582">
    <property type="entry name" value="Mao_N_sf"/>
</dbReference>
<dbReference type="InterPro" id="IPR001952">
    <property type="entry name" value="Alkaline_phosphatase"/>
</dbReference>
<dbReference type="Proteomes" id="UP000095743">
    <property type="component" value="Chromosome"/>
</dbReference>
<dbReference type="PANTHER" id="PTHR11596">
    <property type="entry name" value="ALKALINE PHOSPHATASE"/>
    <property type="match status" value="1"/>
</dbReference>
<evidence type="ECO:0000259" key="5">
    <source>
        <dbReference type="Pfam" id="PF07833"/>
    </source>
</evidence>
<feature type="domain" description="Copper amine oxidase-like N-terminal" evidence="5">
    <location>
        <begin position="460"/>
        <end position="536"/>
    </location>
</feature>
<feature type="binding site" evidence="3">
    <location>
        <position position="43"/>
    </location>
    <ligand>
        <name>Mg(2+)</name>
        <dbReference type="ChEBI" id="CHEBI:18420"/>
    </ligand>
</feature>
<comment type="cofactor">
    <cofactor evidence="3">
        <name>Mg(2+)</name>
        <dbReference type="ChEBI" id="CHEBI:18420"/>
    </cofactor>
    <text evidence="3">Binds 1 Mg(2+) ion.</text>
</comment>
<feature type="binding site" evidence="3">
    <location>
        <position position="272"/>
    </location>
    <ligand>
        <name>Mg(2+)</name>
        <dbReference type="ChEBI" id="CHEBI:18420"/>
    </ligand>
</feature>
<keyword evidence="1" id="KW-0597">Phosphoprotein</keyword>
<feature type="binding site" evidence="3">
    <location>
        <position position="150"/>
    </location>
    <ligand>
        <name>Mg(2+)</name>
        <dbReference type="ChEBI" id="CHEBI:18420"/>
    </ligand>
</feature>
<dbReference type="Gene3D" id="1.10.60.40">
    <property type="match status" value="1"/>
</dbReference>
<dbReference type="AlphaFoldDB" id="A0A1D8GHQ5"/>
<gene>
    <name evidence="6" type="ORF">Gferi_13075</name>
</gene>
<keyword evidence="3" id="KW-0479">Metal-binding</keyword>
<dbReference type="PRINTS" id="PR00113">
    <property type="entry name" value="ALKPHPHTASE"/>
</dbReference>
<evidence type="ECO:0000256" key="2">
    <source>
        <dbReference type="PIRSR" id="PIRSR601952-1"/>
    </source>
</evidence>
<dbReference type="SMART" id="SM00098">
    <property type="entry name" value="alkPPc"/>
    <property type="match status" value="1"/>
</dbReference>
<dbReference type="SUPFAM" id="SSF53649">
    <property type="entry name" value="Alkaline phosphatase-like"/>
    <property type="match status" value="1"/>
</dbReference>
<dbReference type="PANTHER" id="PTHR11596:SF5">
    <property type="entry name" value="ALKALINE PHOSPHATASE"/>
    <property type="match status" value="1"/>
</dbReference>
<dbReference type="Gene3D" id="3.40.720.10">
    <property type="entry name" value="Alkaline Phosphatase, subunit A"/>
    <property type="match status" value="1"/>
</dbReference>
<accession>A0A1D8GHQ5</accession>
<dbReference type="Pfam" id="PF07833">
    <property type="entry name" value="Cu_amine_oxidN1"/>
    <property type="match status" value="1"/>
</dbReference>
<feature type="binding site" evidence="3">
    <location>
        <position position="277"/>
    </location>
    <ligand>
        <name>Zn(2+)</name>
        <dbReference type="ChEBI" id="CHEBI:29105"/>
        <label>2</label>
    </ligand>
</feature>
<sequence>MLNNKKRLSLLLVVLLLIMTLSTVGVQANEKAEIKNVILLIPDGMNITSTTLARWYNGGGPLAMDEMACGLIRTYSADAAIADSAPAGTAMATGFKSHTGFISVLPDVADMPGQKPIAAGDERKPVATVLEAAKLAGKATGIVATSNIQHATPADFTAHYPDRNKYEILGEQQVYAEIDVVLGGGKKYLVKEGRSDQEDMIAEIKRLGYDYVTTPTELADAKGNKLWGMFADDAMSYDFDRDPEKEPSLAEMTEKAIEVLSKKQKGFFLMVEGSKIDWANHANDPIGTISDVLAFDQAVKVALDFAKENKETIVIVAPDHGTGGLSIGNWDTNKNYDNLPLSTFIDPLKKAKLTGEGVESKLNADKSNVVEVMKEYYGIDDLTEEEITAIQAAAKTKLNYAVGKMISKRAFLGWTTEGHTGEEVALYVYSPNRERLTGVVENTDIAKYIESVLKLNLKESNEKLFIAAQAAFKAKGATVSLDESDKENPVLTVTKDKIELKFPAFKNIVIKNGQSIKMKGLTIFNGEVFYVPKEAVDMIQ</sequence>
<feature type="binding site" evidence="3">
    <location>
        <position position="319"/>
    </location>
    <ligand>
        <name>Zn(2+)</name>
        <dbReference type="ChEBI" id="CHEBI:29105"/>
        <label>2</label>
    </ligand>
</feature>
<dbReference type="InterPro" id="IPR017850">
    <property type="entry name" value="Alkaline_phosphatase_core_sf"/>
</dbReference>
<keyword evidence="7" id="KW-1185">Reference proteome</keyword>
<keyword evidence="3" id="KW-0460">Magnesium</keyword>
<dbReference type="RefSeq" id="WP_069977161.1">
    <property type="nucleotide sequence ID" value="NZ_CP017269.1"/>
</dbReference>
<dbReference type="CDD" id="cd16012">
    <property type="entry name" value="ALP"/>
    <property type="match status" value="1"/>
</dbReference>
<dbReference type="GO" id="GO:0004035">
    <property type="term" value="F:alkaline phosphatase activity"/>
    <property type="evidence" value="ECO:0007669"/>
    <property type="project" value="TreeGrafter"/>
</dbReference>
<keyword evidence="3" id="KW-0862">Zinc</keyword>
<feature type="binding site" evidence="3">
    <location>
        <position position="152"/>
    </location>
    <ligand>
        <name>Mg(2+)</name>
        <dbReference type="ChEBI" id="CHEBI:18420"/>
    </ligand>
</feature>
<feature type="binding site" evidence="3">
    <location>
        <position position="419"/>
    </location>
    <ligand>
        <name>Zn(2+)</name>
        <dbReference type="ChEBI" id="CHEBI:29105"/>
        <label>2</label>
    </ligand>
</feature>
<dbReference type="EMBL" id="CP017269">
    <property type="protein sequence ID" value="AOT70432.1"/>
    <property type="molecule type" value="Genomic_DNA"/>
</dbReference>
<dbReference type="KEGG" id="gfe:Gferi_13075"/>
<reference evidence="6 7" key="1">
    <citation type="submission" date="2016-09" db="EMBL/GenBank/DDBJ databases">
        <title>Genomic analysis reveals versatility of anaerobic energy metabolism of Geosporobacter ferrireducens IRF9 of phylum Firmicutes.</title>
        <authorList>
            <person name="Kim S.-J."/>
        </authorList>
    </citation>
    <scope>NUCLEOTIDE SEQUENCE [LARGE SCALE GENOMIC DNA]</scope>
    <source>
        <strain evidence="6 7">IRF9</strain>
    </source>
</reference>
<evidence type="ECO:0000313" key="7">
    <source>
        <dbReference type="Proteomes" id="UP000095743"/>
    </source>
</evidence>
<protein>
    <submittedName>
        <fullName evidence="6">Alkaline phosphatase</fullName>
    </submittedName>
</protein>
<comment type="cofactor">
    <cofactor evidence="3">
        <name>Zn(2+)</name>
        <dbReference type="ChEBI" id="CHEBI:29105"/>
    </cofactor>
    <text evidence="3">Binds 2 Zn(2+) ions.</text>
</comment>
<feature type="binding site" evidence="3">
    <location>
        <position position="281"/>
    </location>
    <ligand>
        <name>Zn(2+)</name>
        <dbReference type="ChEBI" id="CHEBI:29105"/>
        <label>2</label>
    </ligand>
</feature>
<dbReference type="SUPFAM" id="SSF55383">
    <property type="entry name" value="Copper amine oxidase, domain N"/>
    <property type="match status" value="1"/>
</dbReference>
<dbReference type="Pfam" id="PF00245">
    <property type="entry name" value="Alk_phosphatase"/>
    <property type="match status" value="1"/>
</dbReference>
<feature type="binding site" evidence="3">
    <location>
        <position position="320"/>
    </location>
    <ligand>
        <name>Zn(2+)</name>
        <dbReference type="ChEBI" id="CHEBI:29105"/>
        <label>2</label>
    </ligand>
</feature>
<proteinExistence type="inferred from homology"/>
<evidence type="ECO:0000313" key="6">
    <source>
        <dbReference type="EMBL" id="AOT70432.1"/>
    </source>
</evidence>
<evidence type="ECO:0000256" key="1">
    <source>
        <dbReference type="ARBA" id="ARBA00022553"/>
    </source>
</evidence>
<comment type="similarity">
    <text evidence="4">Belongs to the alkaline phosphatase family.</text>
</comment>
<evidence type="ECO:0000256" key="3">
    <source>
        <dbReference type="PIRSR" id="PIRSR601952-2"/>
    </source>
</evidence>
<dbReference type="STRING" id="1424294.Gferi_13075"/>
<dbReference type="InterPro" id="IPR012854">
    <property type="entry name" value="Cu_amine_oxidase-like_N"/>
</dbReference>
<evidence type="ECO:0000256" key="4">
    <source>
        <dbReference type="RuleBase" id="RU003946"/>
    </source>
</evidence>
<feature type="active site" description="Phosphoserine intermediate" evidence="2">
    <location>
        <position position="84"/>
    </location>
</feature>
<organism evidence="6 7">
    <name type="scientific">Geosporobacter ferrireducens</name>
    <dbReference type="NCBI Taxonomy" id="1424294"/>
    <lineage>
        <taxon>Bacteria</taxon>
        <taxon>Bacillati</taxon>
        <taxon>Bacillota</taxon>
        <taxon>Clostridia</taxon>
        <taxon>Peptostreptococcales</taxon>
        <taxon>Thermotaleaceae</taxon>
        <taxon>Geosporobacter</taxon>
    </lineage>
</organism>
<feature type="binding site" evidence="3">
    <location>
        <position position="43"/>
    </location>
    <ligand>
        <name>Zn(2+)</name>
        <dbReference type="ChEBI" id="CHEBI:29105"/>
        <label>2</label>
    </ligand>
</feature>
<dbReference type="GO" id="GO:0046872">
    <property type="term" value="F:metal ion binding"/>
    <property type="evidence" value="ECO:0007669"/>
    <property type="project" value="UniProtKB-KW"/>
</dbReference>
<name>A0A1D8GHQ5_9FIRM</name>